<dbReference type="eggNOG" id="ENOG5032W6C">
    <property type="taxonomic scope" value="Bacteria"/>
</dbReference>
<organism evidence="1 2">
    <name type="scientific">Mahella australiensis (strain DSM 15567 / CIP 107919 / 50-1 BON)</name>
    <dbReference type="NCBI Taxonomy" id="697281"/>
    <lineage>
        <taxon>Bacteria</taxon>
        <taxon>Bacillati</taxon>
        <taxon>Bacillota</taxon>
        <taxon>Clostridia</taxon>
        <taxon>Thermoanaerobacterales</taxon>
        <taxon>Thermoanaerobacterales Family IV. Incertae Sedis</taxon>
        <taxon>Mahella</taxon>
    </lineage>
</organism>
<evidence type="ECO:0000313" key="1">
    <source>
        <dbReference type="EMBL" id="AEE96805.1"/>
    </source>
</evidence>
<sequence length="303" mass="34914">MSGIIFNANVSTNQISANPIDTRRKGNEDVLNSGYHDEVFISDESRKLFQVLKEYEFDGPLKLDKQFLQRDYYEQRKLEFAKSLSERQDIAPLENEFQILGVSYVFKPGSLEQFISEKLEGKAENPSLLASEIAENIRGTVSNPNATIDERAVNRKTALRLAEEIARNYFDNVDEAKDFLSVINEYAENDVLREKGYVVFDNSDMKPFKEYTLPTAPENYICGSAFAEKYGYTNLKEIFDDSAKYEGFINALQKNGEKWKEDIVRSFDEHEQLVQKIIDESSLSQLNEQYIQDIISTFFNNNN</sequence>
<name>F3ZZH9_MAHA5</name>
<keyword evidence="2" id="KW-1185">Reference proteome</keyword>
<gene>
    <name evidence="1" type="ordered locus">Mahau_1622</name>
</gene>
<reference evidence="2" key="1">
    <citation type="submission" date="2010-11" db="EMBL/GenBank/DDBJ databases">
        <title>The complete genome of Mahella australiensis DSM 15567.</title>
        <authorList>
            <consortium name="US DOE Joint Genome Institute (JGI-PGF)"/>
            <person name="Lucas S."/>
            <person name="Copeland A."/>
            <person name="Lapidus A."/>
            <person name="Bruce D."/>
            <person name="Goodwin L."/>
            <person name="Pitluck S."/>
            <person name="Kyrpides N."/>
            <person name="Mavromatis K."/>
            <person name="Pagani I."/>
            <person name="Ivanova N."/>
            <person name="Teshima H."/>
            <person name="Brettin T."/>
            <person name="Detter J.C."/>
            <person name="Han C."/>
            <person name="Tapia R."/>
            <person name="Land M."/>
            <person name="Hauser L."/>
            <person name="Markowitz V."/>
            <person name="Cheng J.-F."/>
            <person name="Hugenholtz P."/>
            <person name="Woyke T."/>
            <person name="Wu D."/>
            <person name="Spring S."/>
            <person name="Pukall R."/>
            <person name="Steenblock K."/>
            <person name="Schneider S."/>
            <person name="Klenk H.-P."/>
            <person name="Eisen J.A."/>
        </authorList>
    </citation>
    <scope>NUCLEOTIDE SEQUENCE [LARGE SCALE GENOMIC DNA]</scope>
    <source>
        <strain evidence="2">DSM 15567 / CIP 107919 / 50-1 BON</strain>
    </source>
</reference>
<dbReference type="RefSeq" id="WP_013781233.1">
    <property type="nucleotide sequence ID" value="NC_015520.1"/>
</dbReference>
<accession>F3ZZH9</accession>
<proteinExistence type="predicted"/>
<dbReference type="Proteomes" id="UP000008457">
    <property type="component" value="Chromosome"/>
</dbReference>
<dbReference type="AlphaFoldDB" id="F3ZZH9"/>
<dbReference type="OrthoDB" id="1950098at2"/>
<protein>
    <submittedName>
        <fullName evidence="1">Uncharacterized protein</fullName>
    </submittedName>
</protein>
<dbReference type="KEGG" id="mas:Mahau_1622"/>
<dbReference type="EMBL" id="CP002360">
    <property type="protein sequence ID" value="AEE96805.1"/>
    <property type="molecule type" value="Genomic_DNA"/>
</dbReference>
<evidence type="ECO:0000313" key="2">
    <source>
        <dbReference type="Proteomes" id="UP000008457"/>
    </source>
</evidence>
<dbReference type="STRING" id="697281.Mahau_1622"/>
<reference evidence="1 2" key="2">
    <citation type="journal article" date="2011" name="Stand. Genomic Sci.">
        <title>Complete genome sequence of Mahella australiensis type strain (50-1 BON).</title>
        <authorList>
            <person name="Sikorski J."/>
            <person name="Teshima H."/>
            <person name="Nolan M."/>
            <person name="Lucas S."/>
            <person name="Hammon N."/>
            <person name="Deshpande S."/>
            <person name="Cheng J.F."/>
            <person name="Pitluck S."/>
            <person name="Liolios K."/>
            <person name="Pagani I."/>
            <person name="Ivanova N."/>
            <person name="Huntemann M."/>
            <person name="Mavromatis K."/>
            <person name="Ovchinikova G."/>
            <person name="Pati A."/>
            <person name="Tapia R."/>
            <person name="Han C."/>
            <person name="Goodwin L."/>
            <person name="Chen A."/>
            <person name="Palaniappan K."/>
            <person name="Land M."/>
            <person name="Hauser L."/>
            <person name="Ngatchou-Djao O.D."/>
            <person name="Rohde M."/>
            <person name="Pukall R."/>
            <person name="Spring S."/>
            <person name="Abt B."/>
            <person name="Goker M."/>
            <person name="Detter J.C."/>
            <person name="Woyke T."/>
            <person name="Bristow J."/>
            <person name="Markowitz V."/>
            <person name="Hugenholtz P."/>
            <person name="Eisen J.A."/>
            <person name="Kyrpides N.C."/>
            <person name="Klenk H.P."/>
            <person name="Lapidus A."/>
        </authorList>
    </citation>
    <scope>NUCLEOTIDE SEQUENCE [LARGE SCALE GENOMIC DNA]</scope>
    <source>
        <strain evidence="2">DSM 15567 / CIP 107919 / 50-1 BON</strain>
    </source>
</reference>
<dbReference type="HOGENOM" id="CLU_932680_0_0_9"/>